<dbReference type="GO" id="GO:0042956">
    <property type="term" value="P:maltodextrin transmembrane transport"/>
    <property type="evidence" value="ECO:0007669"/>
    <property type="project" value="TreeGrafter"/>
</dbReference>
<name>A0AA37XDT2_9MICO</name>
<keyword evidence="6 9" id="KW-0812">Transmembrane</keyword>
<keyword evidence="3" id="KW-0813">Transport</keyword>
<evidence type="ECO:0000256" key="5">
    <source>
        <dbReference type="ARBA" id="ARBA00022597"/>
    </source>
</evidence>
<keyword evidence="8 9" id="KW-0472">Membrane</keyword>
<feature type="transmembrane region" description="Helical" evidence="9">
    <location>
        <begin position="60"/>
        <end position="80"/>
    </location>
</feature>
<dbReference type="InterPro" id="IPR000515">
    <property type="entry name" value="MetI-like"/>
</dbReference>
<evidence type="ECO:0000256" key="3">
    <source>
        <dbReference type="ARBA" id="ARBA00022448"/>
    </source>
</evidence>
<evidence type="ECO:0000256" key="7">
    <source>
        <dbReference type="ARBA" id="ARBA00022989"/>
    </source>
</evidence>
<dbReference type="EMBL" id="BSUM01000001">
    <property type="protein sequence ID" value="GMA30992.1"/>
    <property type="molecule type" value="Genomic_DNA"/>
</dbReference>
<feature type="compositionally biased region" description="Basic residues" evidence="10">
    <location>
        <begin position="479"/>
        <end position="491"/>
    </location>
</feature>
<dbReference type="RefSeq" id="WP_284249803.1">
    <property type="nucleotide sequence ID" value="NZ_BSUM01000001.1"/>
</dbReference>
<evidence type="ECO:0000259" key="12">
    <source>
        <dbReference type="Pfam" id="PF16296"/>
    </source>
</evidence>
<evidence type="ECO:0000313" key="14">
    <source>
        <dbReference type="Proteomes" id="UP001157161"/>
    </source>
</evidence>
<dbReference type="Pfam" id="PF00528">
    <property type="entry name" value="BPD_transp_1"/>
    <property type="match status" value="1"/>
</dbReference>
<dbReference type="Pfam" id="PF16296">
    <property type="entry name" value="TM_PBP2_N"/>
    <property type="match status" value="1"/>
</dbReference>
<feature type="transmembrane region" description="Helical" evidence="9">
    <location>
        <begin position="314"/>
        <end position="338"/>
    </location>
</feature>
<keyword evidence="14" id="KW-1185">Reference proteome</keyword>
<evidence type="ECO:0000256" key="9">
    <source>
        <dbReference type="RuleBase" id="RU367050"/>
    </source>
</evidence>
<keyword evidence="4 9" id="KW-1003">Cell membrane</keyword>
<feature type="transmembrane region" description="Helical" evidence="9">
    <location>
        <begin position="350"/>
        <end position="374"/>
    </location>
</feature>
<comment type="caution">
    <text evidence="9">Lacks conserved residue(s) required for the propagation of feature annotation.</text>
</comment>
<reference evidence="13" key="2">
    <citation type="submission" date="2023-02" db="EMBL/GenBank/DDBJ databases">
        <authorList>
            <person name="Sun Q."/>
            <person name="Mori K."/>
        </authorList>
    </citation>
    <scope>NUCLEOTIDE SEQUENCE</scope>
    <source>
        <strain evidence="13">NBRC 112290</strain>
    </source>
</reference>
<evidence type="ECO:0000256" key="6">
    <source>
        <dbReference type="ARBA" id="ARBA00022692"/>
    </source>
</evidence>
<dbReference type="SUPFAM" id="SSF160964">
    <property type="entry name" value="MalF N-terminal region-like"/>
    <property type="match status" value="1"/>
</dbReference>
<gene>
    <name evidence="13" type="ORF">GCM10025875_09840</name>
</gene>
<dbReference type="InterPro" id="IPR032550">
    <property type="entry name" value="TM_PBP2_N"/>
</dbReference>
<feature type="transmembrane region" description="Helical" evidence="9">
    <location>
        <begin position="87"/>
        <end position="109"/>
    </location>
</feature>
<evidence type="ECO:0000256" key="8">
    <source>
        <dbReference type="ARBA" id="ARBA00023136"/>
    </source>
</evidence>
<dbReference type="GO" id="GO:1990060">
    <property type="term" value="C:maltose transport complex"/>
    <property type="evidence" value="ECO:0007669"/>
    <property type="project" value="TreeGrafter"/>
</dbReference>
<dbReference type="PANTHER" id="PTHR47314">
    <property type="entry name" value="MALTOSE/MALTODEXTRIN TRANSPORT SYSTEM PERMEASE PROTEIN MALF"/>
    <property type="match status" value="1"/>
</dbReference>
<feature type="domain" description="ABC transmembrane type-1" evidence="11">
    <location>
        <begin position="331"/>
        <end position="451"/>
    </location>
</feature>
<reference evidence="13" key="1">
    <citation type="journal article" date="2014" name="Int. J. Syst. Evol. Microbiol.">
        <title>Complete genome sequence of Corynebacterium casei LMG S-19264T (=DSM 44701T), isolated from a smear-ripened cheese.</title>
        <authorList>
            <consortium name="US DOE Joint Genome Institute (JGI-PGF)"/>
            <person name="Walter F."/>
            <person name="Albersmeier A."/>
            <person name="Kalinowski J."/>
            <person name="Ruckert C."/>
        </authorList>
    </citation>
    <scope>NUCLEOTIDE SEQUENCE</scope>
    <source>
        <strain evidence="13">NBRC 112290</strain>
    </source>
</reference>
<feature type="compositionally biased region" description="Low complexity" evidence="10">
    <location>
        <begin position="461"/>
        <end position="478"/>
    </location>
</feature>
<dbReference type="GO" id="GO:0015423">
    <property type="term" value="F:ABC-type maltose transporter activity"/>
    <property type="evidence" value="ECO:0007669"/>
    <property type="project" value="TreeGrafter"/>
</dbReference>
<comment type="caution">
    <text evidence="13">The sequence shown here is derived from an EMBL/GenBank/DDBJ whole genome shotgun (WGS) entry which is preliminary data.</text>
</comment>
<protein>
    <recommendedName>
        <fullName evidence="9">Maltose/maltodextrin transport system permease protein</fullName>
    </recommendedName>
</protein>
<keyword evidence="7 9" id="KW-1133">Transmembrane helix</keyword>
<comment type="function">
    <text evidence="9">Part of the ABC transporter complex MalEFGK involved in maltose/maltodextrin import. Probably responsible for the translocation of the substrate across the membrane.</text>
</comment>
<proteinExistence type="inferred from homology"/>
<evidence type="ECO:0000256" key="4">
    <source>
        <dbReference type="ARBA" id="ARBA00022475"/>
    </source>
</evidence>
<keyword evidence="5 9" id="KW-0762">Sugar transport</keyword>
<comment type="similarity">
    <text evidence="2 9">Belongs to the binding-protein-dependent transport system permease family. MalFG subfamily.</text>
</comment>
<comment type="subcellular location">
    <subcellularLocation>
        <location evidence="1 9">Cell membrane</location>
        <topology evidence="1 9">Multi-pass membrane protein</topology>
    </subcellularLocation>
</comment>
<dbReference type="Proteomes" id="UP001157161">
    <property type="component" value="Unassembled WGS sequence"/>
</dbReference>
<organism evidence="13 14">
    <name type="scientific">Litorihabitans aurantiacus</name>
    <dbReference type="NCBI Taxonomy" id="1930061"/>
    <lineage>
        <taxon>Bacteria</taxon>
        <taxon>Bacillati</taxon>
        <taxon>Actinomycetota</taxon>
        <taxon>Actinomycetes</taxon>
        <taxon>Micrococcales</taxon>
        <taxon>Beutenbergiaceae</taxon>
        <taxon>Litorihabitans</taxon>
    </lineage>
</organism>
<dbReference type="AlphaFoldDB" id="A0AA37XDT2"/>
<sequence length="542" mass="58195">MTQTLTPTPQRRDVGPPRRRHPLTIDARTSGGLIVKIVSLGLVLALAIALTPTLVATANWAFLALLWATVLVVVAVYLTGRVVPAKYLLPGVLMLVLFLIYPIVLTFQLSTTNYSDGTRSSKDAAIARIVGTSAVQVEGGAVYSLVVGTQGATTTGPFEMLLVDAATEQAFVGSEEEGLTELPADAVTIEAGTITAADGYTILTRQEQNDLSGSGQPLDGFAVPVDDDTVIKAQGFQAIEMRTPLIYDEDADTITNDDTGVVYTAERAPSGDRSYFVDPDGQRLATQSWSENVGLFNFERVFSDQRITGPFISILGWTIVFAVGSVGSTFLLGLFLATTLNETRMRGQRAFRSFLIMPYAIPGFISLMVWAGFWNRDYGLVNDMLGTGIDWFGDATWAKVAVLLTNLWMGFPYMFLICTGALQSIPSDLKEAAAIDGATGFGQFRRVVFPSCSSRRRRCSCPRSRSTSTTSTRSSCSRRAARSRPTTRRRAAPTSSSATPTGSRSAAAGRRSVSPRPSRCCCSSSRACSPPSSSAGPASSRR</sequence>
<dbReference type="SUPFAM" id="SSF161098">
    <property type="entry name" value="MetI-like"/>
    <property type="match status" value="1"/>
</dbReference>
<dbReference type="InterPro" id="IPR035277">
    <property type="entry name" value="MalF_N"/>
</dbReference>
<evidence type="ECO:0000313" key="13">
    <source>
        <dbReference type="EMBL" id="GMA30992.1"/>
    </source>
</evidence>
<dbReference type="InterPro" id="IPR035906">
    <property type="entry name" value="MetI-like_sf"/>
</dbReference>
<dbReference type="CDD" id="cd06261">
    <property type="entry name" value="TM_PBP2"/>
    <property type="match status" value="1"/>
</dbReference>
<evidence type="ECO:0000259" key="11">
    <source>
        <dbReference type="Pfam" id="PF00528"/>
    </source>
</evidence>
<feature type="region of interest" description="Disordered" evidence="10">
    <location>
        <begin position="1"/>
        <end position="21"/>
    </location>
</feature>
<dbReference type="Gene3D" id="1.20.58.370">
    <property type="entry name" value="MalF N-terminal region-like"/>
    <property type="match status" value="1"/>
</dbReference>
<feature type="transmembrane region" description="Helical" evidence="9">
    <location>
        <begin position="33"/>
        <end position="54"/>
    </location>
</feature>
<evidence type="ECO:0000256" key="1">
    <source>
        <dbReference type="ARBA" id="ARBA00004651"/>
    </source>
</evidence>
<feature type="compositionally biased region" description="Low complexity" evidence="10">
    <location>
        <begin position="492"/>
        <end position="542"/>
    </location>
</feature>
<feature type="transmembrane region" description="Helical" evidence="9">
    <location>
        <begin position="400"/>
        <end position="422"/>
    </location>
</feature>
<dbReference type="PANTHER" id="PTHR47314:SF1">
    <property type="entry name" value="MALTOSE_MALTODEXTRIN TRANSPORT SYSTEM PERMEASE PROTEIN MALF"/>
    <property type="match status" value="1"/>
</dbReference>
<evidence type="ECO:0000256" key="10">
    <source>
        <dbReference type="SAM" id="MobiDB-lite"/>
    </source>
</evidence>
<evidence type="ECO:0000256" key="2">
    <source>
        <dbReference type="ARBA" id="ARBA00009047"/>
    </source>
</evidence>
<accession>A0AA37XDT2</accession>
<feature type="domain" description="PBP-dependent ABC transporters TM subunit N-terminal" evidence="12">
    <location>
        <begin position="93"/>
        <end position="176"/>
    </location>
</feature>
<dbReference type="Gene3D" id="1.10.3720.10">
    <property type="entry name" value="MetI-like"/>
    <property type="match status" value="1"/>
</dbReference>
<feature type="region of interest" description="Disordered" evidence="10">
    <location>
        <begin position="456"/>
        <end position="542"/>
    </location>
</feature>